<dbReference type="Pfam" id="PF01066">
    <property type="entry name" value="CDP-OH_P_transf"/>
    <property type="match status" value="1"/>
</dbReference>
<dbReference type="AlphaFoldDB" id="A0A1J4MXT9"/>
<dbReference type="PANTHER" id="PTHR10414">
    <property type="entry name" value="ETHANOLAMINEPHOSPHOTRANSFERASE"/>
    <property type="match status" value="1"/>
</dbReference>
<keyword evidence="4 6" id="KW-0472">Membrane</keyword>
<name>A0A1J4MXT9_9CRYT</name>
<organism evidence="7 8">
    <name type="scientific">Cryptosporidium andersoni</name>
    <dbReference type="NCBI Taxonomy" id="117008"/>
    <lineage>
        <taxon>Eukaryota</taxon>
        <taxon>Sar</taxon>
        <taxon>Alveolata</taxon>
        <taxon>Apicomplexa</taxon>
        <taxon>Conoidasida</taxon>
        <taxon>Coccidia</taxon>
        <taxon>Eucoccidiorida</taxon>
        <taxon>Eimeriorina</taxon>
        <taxon>Cryptosporidiidae</taxon>
        <taxon>Cryptosporidium</taxon>
    </lineage>
</organism>
<dbReference type="InterPro" id="IPR000462">
    <property type="entry name" value="CDP-OH_P_trans"/>
</dbReference>
<gene>
    <name evidence="7" type="ORF">cand_015570</name>
</gene>
<protein>
    <submittedName>
        <fullName evidence="7">CDP-alcohol phosphatidyltransferase domain-containing protein</fullName>
    </submittedName>
</protein>
<reference evidence="7 8" key="1">
    <citation type="submission" date="2016-10" db="EMBL/GenBank/DDBJ databases">
        <title>Reductive evolution of mitochondrial metabolism and differential evolution of invasion-related proteins in Cryptosporidium.</title>
        <authorList>
            <person name="Liu S."/>
            <person name="Roellig D.M."/>
            <person name="Guo Y."/>
            <person name="Li N."/>
            <person name="Frace M.A."/>
            <person name="Tang K."/>
            <person name="Zhang L."/>
            <person name="Feng Y."/>
            <person name="Xiao L."/>
        </authorList>
    </citation>
    <scope>NUCLEOTIDE SEQUENCE [LARGE SCALE GENOMIC DNA]</scope>
    <source>
        <strain evidence="7">30847</strain>
    </source>
</reference>
<dbReference type="Gene3D" id="1.20.120.1760">
    <property type="match status" value="1"/>
</dbReference>
<keyword evidence="6" id="KW-0812">Transmembrane</keyword>
<evidence type="ECO:0000256" key="2">
    <source>
        <dbReference type="ARBA" id="ARBA00010441"/>
    </source>
</evidence>
<dbReference type="GO" id="GO:0016780">
    <property type="term" value="F:phosphotransferase activity, for other substituted phosphate groups"/>
    <property type="evidence" value="ECO:0007669"/>
    <property type="project" value="InterPro"/>
</dbReference>
<dbReference type="OrthoDB" id="196717at2759"/>
<dbReference type="GO" id="GO:0008654">
    <property type="term" value="P:phospholipid biosynthetic process"/>
    <property type="evidence" value="ECO:0007669"/>
    <property type="project" value="InterPro"/>
</dbReference>
<dbReference type="PROSITE" id="PS00379">
    <property type="entry name" value="CDP_ALCOHOL_P_TRANSF"/>
    <property type="match status" value="1"/>
</dbReference>
<keyword evidence="3 5" id="KW-0808">Transferase</keyword>
<dbReference type="InterPro" id="IPR043130">
    <property type="entry name" value="CDP-OH_PTrfase_TM_dom"/>
</dbReference>
<dbReference type="PIRSF" id="PIRSF015665">
    <property type="entry name" value="CHOPT"/>
    <property type="match status" value="1"/>
</dbReference>
<feature type="transmembrane region" description="Helical" evidence="6">
    <location>
        <begin position="315"/>
        <end position="337"/>
    </location>
</feature>
<keyword evidence="8" id="KW-1185">Reference proteome</keyword>
<sequence>MNEDKTDLPKIGLFGRYVTTDGLKRIESYNYNGGGATYCDEFMNIFWDYFVKSLPETLPPNGLTILGFICSFLSILILLVYSPSLDQRLLLPSTLAIVLLLFLYQTLDAADGKQARRLKLSSPLGQLLDHGLDSYSTIFLTTIVCGTCCCGWNFATFALISIAQLKMMIYMWLEYHCHVYRCSASKFLGVTESQFFVMLLLLFTVFDNYNTLHMILLYKVTISDLILFSIGIFGIFTIAYDILLGIRVCQDQQSKKAASLEVCGALSHIAFQILFFASGVFNILPISSFYVFVTSSSIIALRMNVSAFSKDQLPYLHWPVLPFYIGSILLFFGPVIFDMTASSPKSVLCLIAIWNSLYTIDFSVTTISDICSHLGISMFQTSSVNSVNKRKDDFVQSKDITISNIYSQSSNEDSEFDISKLKLMTKKGYLQDEISSRAYSISRSARSKLHNRK</sequence>
<comment type="caution">
    <text evidence="7">The sequence shown here is derived from an EMBL/GenBank/DDBJ whole genome shotgun (WGS) entry which is preliminary data.</text>
</comment>
<keyword evidence="6" id="KW-1133">Transmembrane helix</keyword>
<evidence type="ECO:0000256" key="1">
    <source>
        <dbReference type="ARBA" id="ARBA00004370"/>
    </source>
</evidence>
<feature type="transmembrane region" description="Helical" evidence="6">
    <location>
        <begin position="89"/>
        <end position="107"/>
    </location>
</feature>
<comment type="subcellular location">
    <subcellularLocation>
        <location evidence="1">Membrane</location>
    </subcellularLocation>
</comment>
<dbReference type="EMBL" id="LRBS01000031">
    <property type="protein sequence ID" value="OII77741.1"/>
    <property type="molecule type" value="Genomic_DNA"/>
</dbReference>
<dbReference type="RefSeq" id="XP_067069587.1">
    <property type="nucleotide sequence ID" value="XM_067211792.1"/>
</dbReference>
<evidence type="ECO:0000256" key="4">
    <source>
        <dbReference type="ARBA" id="ARBA00023136"/>
    </source>
</evidence>
<evidence type="ECO:0000256" key="3">
    <source>
        <dbReference type="ARBA" id="ARBA00022679"/>
    </source>
</evidence>
<comment type="similarity">
    <text evidence="2 5">Belongs to the CDP-alcohol phosphatidyltransferase class-I family.</text>
</comment>
<dbReference type="VEuPathDB" id="CryptoDB:cand_015570"/>
<evidence type="ECO:0000313" key="7">
    <source>
        <dbReference type="EMBL" id="OII77741.1"/>
    </source>
</evidence>
<dbReference type="GeneID" id="92365742"/>
<feature type="transmembrane region" description="Helical" evidence="6">
    <location>
        <begin position="226"/>
        <end position="246"/>
    </location>
</feature>
<dbReference type="PANTHER" id="PTHR10414:SF37">
    <property type="entry name" value="BB IN A BOXCAR, ISOFORM C"/>
    <property type="match status" value="1"/>
</dbReference>
<feature type="transmembrane region" description="Helical" evidence="6">
    <location>
        <begin position="283"/>
        <end position="303"/>
    </location>
</feature>
<feature type="transmembrane region" description="Helical" evidence="6">
    <location>
        <begin position="138"/>
        <end position="163"/>
    </location>
</feature>
<dbReference type="InterPro" id="IPR014472">
    <property type="entry name" value="CHOPT"/>
</dbReference>
<proteinExistence type="inferred from homology"/>
<evidence type="ECO:0000313" key="8">
    <source>
        <dbReference type="Proteomes" id="UP000186804"/>
    </source>
</evidence>
<dbReference type="GO" id="GO:0016020">
    <property type="term" value="C:membrane"/>
    <property type="evidence" value="ECO:0007669"/>
    <property type="project" value="UniProtKB-SubCell"/>
</dbReference>
<evidence type="ECO:0000256" key="5">
    <source>
        <dbReference type="RuleBase" id="RU003750"/>
    </source>
</evidence>
<accession>A0A1J4MXT9</accession>
<dbReference type="InterPro" id="IPR048254">
    <property type="entry name" value="CDP_ALCOHOL_P_TRANSF_CS"/>
</dbReference>
<feature type="transmembrane region" description="Helical" evidence="6">
    <location>
        <begin position="62"/>
        <end position="82"/>
    </location>
</feature>
<feature type="transmembrane region" description="Helical" evidence="6">
    <location>
        <begin position="184"/>
        <end position="206"/>
    </location>
</feature>
<dbReference type="Proteomes" id="UP000186804">
    <property type="component" value="Unassembled WGS sequence"/>
</dbReference>
<evidence type="ECO:0000256" key="6">
    <source>
        <dbReference type="SAM" id="Phobius"/>
    </source>
</evidence>